<comment type="caution">
    <text evidence="3">The sequence shown here is derived from an EMBL/GenBank/DDBJ whole genome shotgun (WGS) entry which is preliminary data.</text>
</comment>
<sequence length="245" mass="27232">MAPVPLSLSLISTLIKPRADADIDVHPHDYVLHERSKTSAIVNSGSSLVRRQTQVVSIPATYGGLNAGPSPGVVAGIILGSVGGFLLLLYIIYTAVAWNNSRFNITEEDIVVQRSPSHRRRSREVVEVVRSRSPPRSRHHHDRIVVDESVTTQTEDDVVEVIEEASSVEPAPRRSRRSGGSYRTVDPYEYGGGQAPPRRVQAFLDFATLSRITRFPRKWEFALFTKQVKFLDSSRFPSALSSIRS</sequence>
<evidence type="ECO:0000256" key="1">
    <source>
        <dbReference type="SAM" id="MobiDB-lite"/>
    </source>
</evidence>
<evidence type="ECO:0008006" key="5">
    <source>
        <dbReference type="Google" id="ProtNLM"/>
    </source>
</evidence>
<reference evidence="3 4" key="1">
    <citation type="journal article" date="2024" name="IMA Fungus">
        <title>IMA Genome - F19 : A genome assembly and annotation guide to empower mycologists, including annotated draft genome sequences of Ceratocystis pirilliformis, Diaporthe australafricana, Fusarium ophioides, Paecilomyces lecythidis, and Sporothrix stenoceras.</title>
        <authorList>
            <person name="Aylward J."/>
            <person name="Wilson A.M."/>
            <person name="Visagie C.M."/>
            <person name="Spraker J."/>
            <person name="Barnes I."/>
            <person name="Buitendag C."/>
            <person name="Ceriani C."/>
            <person name="Del Mar Angel L."/>
            <person name="du Plessis D."/>
            <person name="Fuchs T."/>
            <person name="Gasser K."/>
            <person name="Kramer D."/>
            <person name="Li W."/>
            <person name="Munsamy K."/>
            <person name="Piso A."/>
            <person name="Price J.L."/>
            <person name="Sonnekus B."/>
            <person name="Thomas C."/>
            <person name="van der Nest A."/>
            <person name="van Dijk A."/>
            <person name="van Heerden A."/>
            <person name="van Vuuren N."/>
            <person name="Yilmaz N."/>
            <person name="Duong T.A."/>
            <person name="van der Merwe N.A."/>
            <person name="Wingfield M.J."/>
            <person name="Wingfield B.D."/>
        </authorList>
    </citation>
    <scope>NUCLEOTIDE SEQUENCE [LARGE SCALE GENOMIC DNA]</scope>
    <source>
        <strain evidence="3 4">CMW 18167</strain>
    </source>
</reference>
<proteinExistence type="predicted"/>
<keyword evidence="2" id="KW-0812">Transmembrane</keyword>
<name>A0ABR3X4Q1_9EURO</name>
<keyword evidence="4" id="KW-1185">Reference proteome</keyword>
<accession>A0ABR3X4Q1</accession>
<gene>
    <name evidence="3" type="ORF">Plec18167_007245</name>
</gene>
<protein>
    <recommendedName>
        <fullName evidence="5">Transmembrane protein</fullName>
    </recommendedName>
</protein>
<dbReference type="EMBL" id="JAVDPF010000029">
    <property type="protein sequence ID" value="KAL1870939.1"/>
    <property type="molecule type" value="Genomic_DNA"/>
</dbReference>
<keyword evidence="2" id="KW-1133">Transmembrane helix</keyword>
<evidence type="ECO:0000313" key="4">
    <source>
        <dbReference type="Proteomes" id="UP001583193"/>
    </source>
</evidence>
<dbReference type="Proteomes" id="UP001583193">
    <property type="component" value="Unassembled WGS sequence"/>
</dbReference>
<feature type="region of interest" description="Disordered" evidence="1">
    <location>
        <begin position="164"/>
        <end position="193"/>
    </location>
</feature>
<evidence type="ECO:0000313" key="3">
    <source>
        <dbReference type="EMBL" id="KAL1870939.1"/>
    </source>
</evidence>
<feature type="transmembrane region" description="Helical" evidence="2">
    <location>
        <begin position="73"/>
        <end position="93"/>
    </location>
</feature>
<evidence type="ECO:0000256" key="2">
    <source>
        <dbReference type="SAM" id="Phobius"/>
    </source>
</evidence>
<keyword evidence="2" id="KW-0472">Membrane</keyword>
<organism evidence="3 4">
    <name type="scientific">Paecilomyces lecythidis</name>
    <dbReference type="NCBI Taxonomy" id="3004212"/>
    <lineage>
        <taxon>Eukaryota</taxon>
        <taxon>Fungi</taxon>
        <taxon>Dikarya</taxon>
        <taxon>Ascomycota</taxon>
        <taxon>Pezizomycotina</taxon>
        <taxon>Eurotiomycetes</taxon>
        <taxon>Eurotiomycetidae</taxon>
        <taxon>Eurotiales</taxon>
        <taxon>Thermoascaceae</taxon>
        <taxon>Paecilomyces</taxon>
    </lineage>
</organism>